<organism evidence="2 3">
    <name type="scientific">Tritrichomonas foetus</name>
    <dbReference type="NCBI Taxonomy" id="1144522"/>
    <lineage>
        <taxon>Eukaryota</taxon>
        <taxon>Metamonada</taxon>
        <taxon>Parabasalia</taxon>
        <taxon>Tritrichomonadida</taxon>
        <taxon>Tritrichomonadidae</taxon>
        <taxon>Tritrichomonas</taxon>
    </lineage>
</organism>
<dbReference type="EMBL" id="MLAK01000993">
    <property type="protein sequence ID" value="OHS99649.1"/>
    <property type="molecule type" value="Genomic_DNA"/>
</dbReference>
<evidence type="ECO:0000313" key="3">
    <source>
        <dbReference type="Proteomes" id="UP000179807"/>
    </source>
</evidence>
<dbReference type="GeneID" id="94828889"/>
<accession>A0A1J4JLT3</accession>
<dbReference type="VEuPathDB" id="TrichDB:TRFO_08270"/>
<dbReference type="AlphaFoldDB" id="A0A1J4JLT3"/>
<gene>
    <name evidence="2" type="ORF">TRFO_08270</name>
</gene>
<keyword evidence="3" id="KW-1185">Reference proteome</keyword>
<protein>
    <submittedName>
        <fullName evidence="2">Uncharacterized protein</fullName>
    </submittedName>
</protein>
<name>A0A1J4JLT3_9EUKA</name>
<comment type="caution">
    <text evidence="2">The sequence shown here is derived from an EMBL/GenBank/DDBJ whole genome shotgun (WGS) entry which is preliminary data.</text>
</comment>
<evidence type="ECO:0000313" key="2">
    <source>
        <dbReference type="EMBL" id="OHS99649.1"/>
    </source>
</evidence>
<feature type="signal peptide" evidence="1">
    <location>
        <begin position="1"/>
        <end position="18"/>
    </location>
</feature>
<keyword evidence="1" id="KW-0732">Signal</keyword>
<feature type="chain" id="PRO_5013334952" evidence="1">
    <location>
        <begin position="19"/>
        <end position="329"/>
    </location>
</feature>
<sequence>MFLFFLWNFVFSHRVCRGYSECETYDTNDLLIQALKQLDCDVVQRDIRVTLNQNITLSIADMPKCAYHKFLSESEPSNIIIIGSPSSSSDSLALTLDLEKADSSRFNYAQIDAEYSGDFYLAFKGTSWNLTSLKVDKKVNLLPGSAQNVNLHVIDADIHHNFLQAFKTVNFVQLTVSNSKSDRSITYPNFVQRLQYPEANYLKFDVIENFTVSFNYNKMTMATSDSKKTIDFTLPTYNYTFGFSFDLSEKLYCTFQGDLNYTYPLGGRFFVQHQNDVITFKSGNYLDPDFSYSAGYDEIIHWETNLPVSSLSITNNALLYHDSELINAS</sequence>
<evidence type="ECO:0000256" key="1">
    <source>
        <dbReference type="SAM" id="SignalP"/>
    </source>
</evidence>
<dbReference type="RefSeq" id="XP_068352786.1">
    <property type="nucleotide sequence ID" value="XM_068494185.1"/>
</dbReference>
<proteinExistence type="predicted"/>
<reference evidence="2" key="1">
    <citation type="submission" date="2016-10" db="EMBL/GenBank/DDBJ databases">
        <authorList>
            <person name="Benchimol M."/>
            <person name="Almeida L.G."/>
            <person name="Vasconcelos A.T."/>
            <person name="Perreira-Neves A."/>
            <person name="Rosa I.A."/>
            <person name="Tasca T."/>
            <person name="Bogo M.R."/>
            <person name="de Souza W."/>
        </authorList>
    </citation>
    <scope>NUCLEOTIDE SEQUENCE [LARGE SCALE GENOMIC DNA]</scope>
    <source>
        <strain evidence="2">K</strain>
    </source>
</reference>
<dbReference type="Proteomes" id="UP000179807">
    <property type="component" value="Unassembled WGS sequence"/>
</dbReference>